<protein>
    <submittedName>
        <fullName evidence="2">Uncharacterized protein</fullName>
    </submittedName>
</protein>
<dbReference type="AlphaFoldDB" id="A0A8H6Y5C8"/>
<proteinExistence type="predicted"/>
<accession>A0A8H6Y5C8</accession>
<evidence type="ECO:0000256" key="1">
    <source>
        <dbReference type="SAM" id="MobiDB-lite"/>
    </source>
</evidence>
<dbReference type="Proteomes" id="UP000620124">
    <property type="component" value="Unassembled WGS sequence"/>
</dbReference>
<feature type="region of interest" description="Disordered" evidence="1">
    <location>
        <begin position="139"/>
        <end position="162"/>
    </location>
</feature>
<evidence type="ECO:0000313" key="3">
    <source>
        <dbReference type="Proteomes" id="UP000620124"/>
    </source>
</evidence>
<evidence type="ECO:0000313" key="2">
    <source>
        <dbReference type="EMBL" id="KAF7354498.1"/>
    </source>
</evidence>
<reference evidence="2" key="1">
    <citation type="submission" date="2020-05" db="EMBL/GenBank/DDBJ databases">
        <title>Mycena genomes resolve the evolution of fungal bioluminescence.</title>
        <authorList>
            <person name="Tsai I.J."/>
        </authorList>
    </citation>
    <scope>NUCLEOTIDE SEQUENCE</scope>
    <source>
        <strain evidence="2">CCC161011</strain>
    </source>
</reference>
<feature type="region of interest" description="Disordered" evidence="1">
    <location>
        <begin position="90"/>
        <end position="127"/>
    </location>
</feature>
<feature type="compositionally biased region" description="Basic and acidic residues" evidence="1">
    <location>
        <begin position="140"/>
        <end position="158"/>
    </location>
</feature>
<organism evidence="2 3">
    <name type="scientific">Mycena venus</name>
    <dbReference type="NCBI Taxonomy" id="2733690"/>
    <lineage>
        <taxon>Eukaryota</taxon>
        <taxon>Fungi</taxon>
        <taxon>Dikarya</taxon>
        <taxon>Basidiomycota</taxon>
        <taxon>Agaricomycotina</taxon>
        <taxon>Agaricomycetes</taxon>
        <taxon>Agaricomycetidae</taxon>
        <taxon>Agaricales</taxon>
        <taxon>Marasmiineae</taxon>
        <taxon>Mycenaceae</taxon>
        <taxon>Mycena</taxon>
    </lineage>
</organism>
<dbReference type="EMBL" id="JACAZI010000008">
    <property type="protein sequence ID" value="KAF7354498.1"/>
    <property type="molecule type" value="Genomic_DNA"/>
</dbReference>
<gene>
    <name evidence="2" type="ORF">MVEN_01139100</name>
</gene>
<comment type="caution">
    <text evidence="2">The sequence shown here is derived from an EMBL/GenBank/DDBJ whole genome shotgun (WGS) entry which is preliminary data.</text>
</comment>
<sequence length="260" mass="27447">MWRGFYISAIRACHTISATPALPHSHSNPARSPWVLGIVPPLCRDVQCALSAACTPSVHGPPKEMEQEMGDGPHSCASASASISLYDASAAGADGDGARPGTPRVALGDWEGMGGETTYQSSRTARYSYNSSPRLGVASRDYERQCGQERSAGESRWDTEEEDWKEAFSVPSATSGAGISLGDDRHGIDIGVRMQPGIGLQDCKGVSAEGLHKIEINASNQEPSVKVKSRFVDFVGFSMMRIESCCGPGCAARSGACSSS</sequence>
<feature type="compositionally biased region" description="Polar residues" evidence="1">
    <location>
        <begin position="117"/>
        <end position="127"/>
    </location>
</feature>
<keyword evidence="3" id="KW-1185">Reference proteome</keyword>
<name>A0A8H6Y5C8_9AGAR</name>